<evidence type="ECO:0000313" key="10">
    <source>
        <dbReference type="EMBL" id="NNV55906.1"/>
    </source>
</evidence>
<dbReference type="GO" id="GO:0016740">
    <property type="term" value="F:transferase activity"/>
    <property type="evidence" value="ECO:0007669"/>
    <property type="project" value="UniProtKB-KW"/>
</dbReference>
<proteinExistence type="inferred from homology"/>
<dbReference type="PANTHER" id="PTHR41533:SF2">
    <property type="entry name" value="BLR7131 PROTEIN"/>
    <property type="match status" value="1"/>
</dbReference>
<keyword evidence="4 7" id="KW-0133">Cell shape</keyword>
<feature type="active site" description="Proton donor/acceptor" evidence="7">
    <location>
        <position position="431"/>
    </location>
</feature>
<dbReference type="EMBL" id="WHPF01000007">
    <property type="protein sequence ID" value="NNV55906.1"/>
    <property type="molecule type" value="Genomic_DNA"/>
</dbReference>
<accession>A0A8J8FHC5</accession>
<comment type="similarity">
    <text evidence="2">Belongs to the YkuD family.</text>
</comment>
<comment type="pathway">
    <text evidence="1 7">Cell wall biogenesis; peptidoglycan biosynthesis.</text>
</comment>
<keyword evidence="6 7" id="KW-0961">Cell wall biogenesis/degradation</keyword>
<dbReference type="InterPro" id="IPR038063">
    <property type="entry name" value="Transpep_catalytic_dom"/>
</dbReference>
<dbReference type="Proteomes" id="UP000598971">
    <property type="component" value="Unassembled WGS sequence"/>
</dbReference>
<dbReference type="InterPro" id="IPR036366">
    <property type="entry name" value="PGBDSf"/>
</dbReference>
<dbReference type="AlphaFoldDB" id="A0A8J8FHC5"/>
<evidence type="ECO:0000256" key="2">
    <source>
        <dbReference type="ARBA" id="ARBA00005992"/>
    </source>
</evidence>
<evidence type="ECO:0000256" key="3">
    <source>
        <dbReference type="ARBA" id="ARBA00022679"/>
    </source>
</evidence>
<dbReference type="GO" id="GO:0008360">
    <property type="term" value="P:regulation of cell shape"/>
    <property type="evidence" value="ECO:0007669"/>
    <property type="project" value="UniProtKB-UniRule"/>
</dbReference>
<dbReference type="CDD" id="cd16913">
    <property type="entry name" value="YkuD_like"/>
    <property type="match status" value="1"/>
</dbReference>
<evidence type="ECO:0000256" key="7">
    <source>
        <dbReference type="PROSITE-ProRule" id="PRU01373"/>
    </source>
</evidence>
<dbReference type="Pfam" id="PF20142">
    <property type="entry name" value="Scaffold"/>
    <property type="match status" value="1"/>
</dbReference>
<dbReference type="InterPro" id="IPR005490">
    <property type="entry name" value="LD_TPept_cat_dom"/>
</dbReference>
<evidence type="ECO:0000256" key="4">
    <source>
        <dbReference type="ARBA" id="ARBA00022960"/>
    </source>
</evidence>
<evidence type="ECO:0000313" key="11">
    <source>
        <dbReference type="Proteomes" id="UP000598971"/>
    </source>
</evidence>
<dbReference type="InterPro" id="IPR045380">
    <property type="entry name" value="LD_TPept_scaffold_dom"/>
</dbReference>
<dbReference type="Gene3D" id="2.40.440.10">
    <property type="entry name" value="L,D-transpeptidase catalytic domain-like"/>
    <property type="match status" value="1"/>
</dbReference>
<evidence type="ECO:0000256" key="5">
    <source>
        <dbReference type="ARBA" id="ARBA00022984"/>
    </source>
</evidence>
<sequence>MRILFKRFLFCSAIVLAACQNEPKPVERDTTVTVVTSFNNLFLDSMQLGAFLDSNSLFAPHKQQFLDFYKERNYEYAWFDSSGLGEQAGSFINLLNSTISTLQDSSLYNAGLIDVYNSFNGNSKLKHRSNEVLKTELTLTGQFFVYAAKVYTGTDSSITDLGWFIPRKKVNLTALLDSVILAKNKAADEFAPLNKGYKALKDALPFYVQLSKNISWDSIAFPQKPIHLGESAEIIGKVKERLFALGDLAINDSTNILDSNLFAAVKRFQSRMGLGVDGAIGAKMIEELNVTPTQRIQQILVNLERMRWMPADSAHNYIFVNIPEYKLYVYDADTLNFSMNVIVGTTANSTVIFSGNLKYIVFSPYWKVPVKIIKTEILPGIRKDPAYLAKHNMERTGGSDSMPVIRQKPGASNSLGKVKFLFPNNFDIYLHDTPNRNLFSASSRSFSHGCIRLGEPKKLAAYLLRNDTTWTNYRIDTAMNNTKETWVTLPKSVPVAIAYFTAWVDRKGVLNFRKDIYNHDEKLAAKLFAKQ</sequence>
<comment type="caution">
    <text evidence="10">The sequence shown here is derived from an EMBL/GenBank/DDBJ whole genome shotgun (WGS) entry which is preliminary data.</text>
</comment>
<dbReference type="InterPro" id="IPR052905">
    <property type="entry name" value="LD-transpeptidase_YkuD-like"/>
</dbReference>
<dbReference type="InterPro" id="IPR002477">
    <property type="entry name" value="Peptidoglycan-bd-like"/>
</dbReference>
<feature type="chain" id="PRO_5035157406" evidence="8">
    <location>
        <begin position="18"/>
        <end position="531"/>
    </location>
</feature>
<feature type="domain" description="L,D-TPase catalytic" evidence="9">
    <location>
        <begin position="316"/>
        <end position="478"/>
    </location>
</feature>
<dbReference type="PANTHER" id="PTHR41533">
    <property type="entry name" value="L,D-TRANSPEPTIDASE HI_1667-RELATED"/>
    <property type="match status" value="1"/>
</dbReference>
<dbReference type="PROSITE" id="PS52029">
    <property type="entry name" value="LD_TPASE"/>
    <property type="match status" value="1"/>
</dbReference>
<keyword evidence="8" id="KW-0732">Signal</keyword>
<evidence type="ECO:0000259" key="9">
    <source>
        <dbReference type="PROSITE" id="PS52029"/>
    </source>
</evidence>
<dbReference type="PROSITE" id="PS51257">
    <property type="entry name" value="PROKAR_LIPOPROTEIN"/>
    <property type="match status" value="1"/>
</dbReference>
<dbReference type="UniPathway" id="UPA00219"/>
<dbReference type="RefSeq" id="WP_171607850.1">
    <property type="nucleotide sequence ID" value="NZ_WHPF01000007.1"/>
</dbReference>
<dbReference type="GO" id="GO:0009252">
    <property type="term" value="P:peptidoglycan biosynthetic process"/>
    <property type="evidence" value="ECO:0007669"/>
    <property type="project" value="UniProtKB-UniPathway"/>
</dbReference>
<dbReference type="GO" id="GO:0071555">
    <property type="term" value="P:cell wall organization"/>
    <property type="evidence" value="ECO:0007669"/>
    <property type="project" value="UniProtKB-UniRule"/>
</dbReference>
<keyword evidence="3" id="KW-0808">Transferase</keyword>
<dbReference type="GO" id="GO:0004180">
    <property type="term" value="F:carboxypeptidase activity"/>
    <property type="evidence" value="ECO:0007669"/>
    <property type="project" value="UniProtKB-ARBA"/>
</dbReference>
<protein>
    <submittedName>
        <fullName evidence="10">L,D-transpeptidase family protein</fullName>
    </submittedName>
</protein>
<feature type="active site" description="Nucleophile" evidence="7">
    <location>
        <position position="450"/>
    </location>
</feature>
<keyword evidence="5 7" id="KW-0573">Peptidoglycan synthesis</keyword>
<keyword evidence="11" id="KW-1185">Reference proteome</keyword>
<evidence type="ECO:0000256" key="1">
    <source>
        <dbReference type="ARBA" id="ARBA00004752"/>
    </source>
</evidence>
<feature type="signal peptide" evidence="8">
    <location>
        <begin position="1"/>
        <end position="17"/>
    </location>
</feature>
<organism evidence="10 11">
    <name type="scientific">Limnovirga soli</name>
    <dbReference type="NCBI Taxonomy" id="2656915"/>
    <lineage>
        <taxon>Bacteria</taxon>
        <taxon>Pseudomonadati</taxon>
        <taxon>Bacteroidota</taxon>
        <taxon>Chitinophagia</taxon>
        <taxon>Chitinophagales</taxon>
        <taxon>Chitinophagaceae</taxon>
        <taxon>Limnovirga</taxon>
    </lineage>
</organism>
<name>A0A8J8FHC5_9BACT</name>
<evidence type="ECO:0000256" key="6">
    <source>
        <dbReference type="ARBA" id="ARBA00023316"/>
    </source>
</evidence>
<evidence type="ECO:0000256" key="8">
    <source>
        <dbReference type="SAM" id="SignalP"/>
    </source>
</evidence>
<dbReference type="Gene3D" id="1.10.101.10">
    <property type="entry name" value="PGBD-like superfamily/PGBD"/>
    <property type="match status" value="1"/>
</dbReference>
<dbReference type="Pfam" id="PF03734">
    <property type="entry name" value="YkuD"/>
    <property type="match status" value="1"/>
</dbReference>
<dbReference type="Pfam" id="PF01471">
    <property type="entry name" value="PG_binding_1"/>
    <property type="match status" value="1"/>
</dbReference>
<dbReference type="SUPFAM" id="SSF141523">
    <property type="entry name" value="L,D-transpeptidase catalytic domain-like"/>
    <property type="match status" value="1"/>
</dbReference>
<dbReference type="SUPFAM" id="SSF47090">
    <property type="entry name" value="PGBD-like"/>
    <property type="match status" value="1"/>
</dbReference>
<dbReference type="InterPro" id="IPR036365">
    <property type="entry name" value="PGBD-like_sf"/>
</dbReference>
<gene>
    <name evidence="10" type="ORF">GD597_10585</name>
</gene>
<reference evidence="10" key="1">
    <citation type="submission" date="2019-10" db="EMBL/GenBank/DDBJ databases">
        <title>Draft genome sequence of Panacibacter sp. KCS-6.</title>
        <authorList>
            <person name="Yim K.J."/>
        </authorList>
    </citation>
    <scope>NUCLEOTIDE SEQUENCE</scope>
    <source>
        <strain evidence="10">KCS-6</strain>
    </source>
</reference>